<evidence type="ECO:0000259" key="7">
    <source>
        <dbReference type="PROSITE" id="PS51085"/>
    </source>
</evidence>
<dbReference type="CDD" id="cd00207">
    <property type="entry name" value="fer2"/>
    <property type="match status" value="1"/>
</dbReference>
<dbReference type="GO" id="GO:0140647">
    <property type="term" value="P:P450-containing electron transport chain"/>
    <property type="evidence" value="ECO:0007669"/>
    <property type="project" value="InterPro"/>
</dbReference>
<evidence type="ECO:0000256" key="4">
    <source>
        <dbReference type="ARBA" id="ARBA00023004"/>
    </source>
</evidence>
<dbReference type="Proteomes" id="UP000244446">
    <property type="component" value="Unassembled WGS sequence"/>
</dbReference>
<dbReference type="InterPro" id="IPR018298">
    <property type="entry name" value="Adrenodoxin_Fe-S_BS"/>
</dbReference>
<comment type="caution">
    <text evidence="8">The sequence shown here is derived from an EMBL/GenBank/DDBJ whole genome shotgun (WGS) entry which is preliminary data.</text>
</comment>
<evidence type="ECO:0000256" key="2">
    <source>
        <dbReference type="ARBA" id="ARBA00022714"/>
    </source>
</evidence>
<proteinExistence type="inferred from homology"/>
<dbReference type="InterPro" id="IPR001055">
    <property type="entry name" value="Adrenodoxin-like"/>
</dbReference>
<dbReference type="PROSITE" id="PS00814">
    <property type="entry name" value="ADX"/>
    <property type="match status" value="1"/>
</dbReference>
<evidence type="ECO:0000256" key="5">
    <source>
        <dbReference type="ARBA" id="ARBA00023014"/>
    </source>
</evidence>
<dbReference type="InterPro" id="IPR036010">
    <property type="entry name" value="2Fe-2S_ferredoxin-like_sf"/>
</dbReference>
<keyword evidence="3" id="KW-0479">Metal-binding</keyword>
<dbReference type="InterPro" id="IPR012675">
    <property type="entry name" value="Beta-grasp_dom_sf"/>
</dbReference>
<evidence type="ECO:0000313" key="9">
    <source>
        <dbReference type="Proteomes" id="UP000244446"/>
    </source>
</evidence>
<keyword evidence="2" id="KW-0001">2Fe-2S</keyword>
<evidence type="ECO:0000256" key="6">
    <source>
        <dbReference type="ARBA" id="ARBA00034078"/>
    </source>
</evidence>
<dbReference type="GO" id="GO:0051537">
    <property type="term" value="F:2 iron, 2 sulfur cluster binding"/>
    <property type="evidence" value="ECO:0007669"/>
    <property type="project" value="UniProtKB-KW"/>
</dbReference>
<accession>A0A2T7G8U9</accession>
<feature type="domain" description="2Fe-2S ferredoxin-type" evidence="7">
    <location>
        <begin position="2"/>
        <end position="106"/>
    </location>
</feature>
<protein>
    <submittedName>
        <fullName evidence="8">2Fe-2S ferredoxin</fullName>
    </submittedName>
</protein>
<name>A0A2T7G8U9_9RHOB</name>
<dbReference type="InterPro" id="IPR001041">
    <property type="entry name" value="2Fe-2S_ferredoxin-type"/>
</dbReference>
<dbReference type="PRINTS" id="PR00355">
    <property type="entry name" value="ADRENODOXIN"/>
</dbReference>
<sequence>MAKITYIEHNGTKHEVEVPTGLTVMEGARDNNIPGIEADCGGACACSTCHVYVDAAWVEKLPAKDDMEEDMLDFAYEPDPERSRLTCQLKVTDDLDGLVVQMPEKQI</sequence>
<dbReference type="Pfam" id="PF00111">
    <property type="entry name" value="Fer2"/>
    <property type="match status" value="1"/>
</dbReference>
<keyword evidence="5" id="KW-0411">Iron-sulfur</keyword>
<comment type="cofactor">
    <cofactor evidence="6">
        <name>[2Fe-2S] cluster</name>
        <dbReference type="ChEBI" id="CHEBI:190135"/>
    </cofactor>
</comment>
<evidence type="ECO:0000313" key="8">
    <source>
        <dbReference type="EMBL" id="PVA10843.1"/>
    </source>
</evidence>
<dbReference type="AlphaFoldDB" id="A0A2T7G8U9"/>
<dbReference type="OrthoDB" id="9799640at2"/>
<dbReference type="SUPFAM" id="SSF54292">
    <property type="entry name" value="2Fe-2S ferredoxin-like"/>
    <property type="match status" value="1"/>
</dbReference>
<reference evidence="8 9" key="1">
    <citation type="submission" date="2018-04" db="EMBL/GenBank/DDBJ databases">
        <title>Pelagivirga bohaiensis gen. nov., sp. nov., a bacterium isolated from the Bohai Sea.</title>
        <authorList>
            <person name="Ji X."/>
        </authorList>
    </citation>
    <scope>NUCLEOTIDE SEQUENCE [LARGE SCALE GENOMIC DNA]</scope>
    <source>
        <strain evidence="8 9">BH-SD19</strain>
    </source>
</reference>
<keyword evidence="4" id="KW-0408">Iron</keyword>
<dbReference type="EMBL" id="QCYH01000003">
    <property type="protein sequence ID" value="PVA10843.1"/>
    <property type="molecule type" value="Genomic_DNA"/>
</dbReference>
<gene>
    <name evidence="8" type="ORF">DC366_06515</name>
</gene>
<dbReference type="GO" id="GO:0046872">
    <property type="term" value="F:metal ion binding"/>
    <property type="evidence" value="ECO:0007669"/>
    <property type="project" value="UniProtKB-KW"/>
</dbReference>
<dbReference type="Gene3D" id="3.10.20.30">
    <property type="match status" value="1"/>
</dbReference>
<dbReference type="RefSeq" id="WP_108691701.1">
    <property type="nucleotide sequence ID" value="NZ_QCYH01000003.1"/>
</dbReference>
<evidence type="ECO:0000256" key="3">
    <source>
        <dbReference type="ARBA" id="ARBA00022723"/>
    </source>
</evidence>
<keyword evidence="9" id="KW-1185">Reference proteome</keyword>
<evidence type="ECO:0000256" key="1">
    <source>
        <dbReference type="ARBA" id="ARBA00010914"/>
    </source>
</evidence>
<dbReference type="GO" id="GO:0009055">
    <property type="term" value="F:electron transfer activity"/>
    <property type="evidence" value="ECO:0007669"/>
    <property type="project" value="TreeGrafter"/>
</dbReference>
<organism evidence="8 9">
    <name type="scientific">Pelagivirga sediminicola</name>
    <dbReference type="NCBI Taxonomy" id="2170575"/>
    <lineage>
        <taxon>Bacteria</taxon>
        <taxon>Pseudomonadati</taxon>
        <taxon>Pseudomonadota</taxon>
        <taxon>Alphaproteobacteria</taxon>
        <taxon>Rhodobacterales</taxon>
        <taxon>Paracoccaceae</taxon>
        <taxon>Pelagivirga</taxon>
    </lineage>
</organism>
<dbReference type="PANTHER" id="PTHR23426">
    <property type="entry name" value="FERREDOXIN/ADRENODOXIN"/>
    <property type="match status" value="1"/>
</dbReference>
<comment type="similarity">
    <text evidence="1">Belongs to the adrenodoxin/putidaredoxin family.</text>
</comment>
<dbReference type="PANTHER" id="PTHR23426:SF65">
    <property type="entry name" value="FERREDOXIN-2, MITOCHONDRIAL"/>
    <property type="match status" value="1"/>
</dbReference>
<dbReference type="PROSITE" id="PS51085">
    <property type="entry name" value="2FE2S_FER_2"/>
    <property type="match status" value="1"/>
</dbReference>